<gene>
    <name evidence="2" type="ORF">Amac_060340</name>
</gene>
<reference evidence="2 3" key="1">
    <citation type="submission" date="2019-10" db="EMBL/GenBank/DDBJ databases">
        <title>Whole genome shotgun sequence of Acrocarpospora macrocephala NBRC 16266.</title>
        <authorList>
            <person name="Ichikawa N."/>
            <person name="Kimura A."/>
            <person name="Kitahashi Y."/>
            <person name="Komaki H."/>
            <person name="Oguchi A."/>
        </authorList>
    </citation>
    <scope>NUCLEOTIDE SEQUENCE [LARGE SCALE GENOMIC DNA]</scope>
    <source>
        <strain evidence="2 3">NBRC 16266</strain>
    </source>
</reference>
<name>A0A5M3WSR8_9ACTN</name>
<feature type="domain" description="DUF5753" evidence="1">
    <location>
        <begin position="1"/>
        <end position="92"/>
    </location>
</feature>
<organism evidence="2 3">
    <name type="scientific">Acrocarpospora macrocephala</name>
    <dbReference type="NCBI Taxonomy" id="150177"/>
    <lineage>
        <taxon>Bacteria</taxon>
        <taxon>Bacillati</taxon>
        <taxon>Actinomycetota</taxon>
        <taxon>Actinomycetes</taxon>
        <taxon>Streptosporangiales</taxon>
        <taxon>Streptosporangiaceae</taxon>
        <taxon>Acrocarpospora</taxon>
    </lineage>
</organism>
<keyword evidence="3" id="KW-1185">Reference proteome</keyword>
<proteinExistence type="predicted"/>
<accession>A0A5M3WSR8</accession>
<dbReference type="AlphaFoldDB" id="A0A5M3WSR8"/>
<evidence type="ECO:0000259" key="1">
    <source>
        <dbReference type="Pfam" id="PF19054"/>
    </source>
</evidence>
<evidence type="ECO:0000313" key="2">
    <source>
        <dbReference type="EMBL" id="GES12437.1"/>
    </source>
</evidence>
<comment type="caution">
    <text evidence="2">The sequence shown here is derived from an EMBL/GenBank/DDBJ whole genome shotgun (WGS) entry which is preliminary data.</text>
</comment>
<dbReference type="Proteomes" id="UP000331127">
    <property type="component" value="Unassembled WGS sequence"/>
</dbReference>
<evidence type="ECO:0000313" key="3">
    <source>
        <dbReference type="Proteomes" id="UP000331127"/>
    </source>
</evidence>
<dbReference type="EMBL" id="BLAE01000036">
    <property type="protein sequence ID" value="GES12437.1"/>
    <property type="molecule type" value="Genomic_DNA"/>
</dbReference>
<protein>
    <recommendedName>
        <fullName evidence="1">DUF5753 domain-containing protein</fullName>
    </recommendedName>
</protein>
<dbReference type="Pfam" id="PF19054">
    <property type="entry name" value="DUF5753"/>
    <property type="match status" value="1"/>
</dbReference>
<sequence>MIDQLQHFIEVAEEENNKIIIQVILASARVCARFNAPFVLAAFDGGEVAYLGNALRSDVVEDAEDLVRLRRLFDVYRAEALRQDESITFIARVVEEWKNQL</sequence>
<dbReference type="InterPro" id="IPR043917">
    <property type="entry name" value="DUF5753"/>
</dbReference>